<dbReference type="InterPro" id="IPR004481">
    <property type="entry name" value="K/Na/Ca-exchanger"/>
</dbReference>
<feature type="transmembrane region" description="Helical" evidence="5">
    <location>
        <begin position="168"/>
        <end position="191"/>
    </location>
</feature>
<proteinExistence type="predicted"/>
<feature type="domain" description="Sodium/calcium exchanger membrane region" evidence="6">
    <location>
        <begin position="173"/>
        <end position="314"/>
    </location>
</feature>
<feature type="transmembrane region" description="Helical" evidence="5">
    <location>
        <begin position="203"/>
        <end position="226"/>
    </location>
</feature>
<evidence type="ECO:0000256" key="4">
    <source>
        <dbReference type="ARBA" id="ARBA00023136"/>
    </source>
</evidence>
<dbReference type="Proteomes" id="UP000230055">
    <property type="component" value="Unassembled WGS sequence"/>
</dbReference>
<dbReference type="GO" id="GO:0005262">
    <property type="term" value="F:calcium channel activity"/>
    <property type="evidence" value="ECO:0007669"/>
    <property type="project" value="TreeGrafter"/>
</dbReference>
<dbReference type="EMBL" id="PFLX01000037">
    <property type="protein sequence ID" value="PIY90828.1"/>
    <property type="molecule type" value="Genomic_DNA"/>
</dbReference>
<protein>
    <recommendedName>
        <fullName evidence="6">Sodium/calcium exchanger membrane region domain-containing protein</fullName>
    </recommendedName>
</protein>
<evidence type="ECO:0000313" key="8">
    <source>
        <dbReference type="Proteomes" id="UP000230055"/>
    </source>
</evidence>
<feature type="transmembrane region" description="Helical" evidence="5">
    <location>
        <begin position="300"/>
        <end position="318"/>
    </location>
</feature>
<dbReference type="GO" id="GO:0008273">
    <property type="term" value="F:calcium, potassium:sodium antiporter activity"/>
    <property type="evidence" value="ECO:0007669"/>
    <property type="project" value="TreeGrafter"/>
</dbReference>
<accession>A0A2M7R8C7</accession>
<feature type="transmembrane region" description="Helical" evidence="5">
    <location>
        <begin position="6"/>
        <end position="27"/>
    </location>
</feature>
<feature type="transmembrane region" description="Helical" evidence="5">
    <location>
        <begin position="271"/>
        <end position="288"/>
    </location>
</feature>
<feature type="transmembrane region" description="Helical" evidence="5">
    <location>
        <begin position="39"/>
        <end position="63"/>
    </location>
</feature>
<organism evidence="7 8">
    <name type="scientific">Candidatus Nealsonbacteria bacterium CG_4_10_14_0_8_um_filter_35_10</name>
    <dbReference type="NCBI Taxonomy" id="1974683"/>
    <lineage>
        <taxon>Bacteria</taxon>
        <taxon>Candidatus Nealsoniibacteriota</taxon>
    </lineage>
</organism>
<dbReference type="Gene3D" id="1.20.1420.30">
    <property type="entry name" value="NCX, central ion-binding region"/>
    <property type="match status" value="1"/>
</dbReference>
<evidence type="ECO:0000256" key="3">
    <source>
        <dbReference type="ARBA" id="ARBA00022989"/>
    </source>
</evidence>
<keyword evidence="2 5" id="KW-0812">Transmembrane</keyword>
<feature type="domain" description="Sodium/calcium exchanger membrane region" evidence="6">
    <location>
        <begin position="5"/>
        <end position="147"/>
    </location>
</feature>
<dbReference type="GO" id="GO:0005886">
    <property type="term" value="C:plasma membrane"/>
    <property type="evidence" value="ECO:0007669"/>
    <property type="project" value="TreeGrafter"/>
</dbReference>
<feature type="transmembrane region" description="Helical" evidence="5">
    <location>
        <begin position="104"/>
        <end position="123"/>
    </location>
</feature>
<feature type="transmembrane region" description="Helical" evidence="5">
    <location>
        <begin position="75"/>
        <end position="92"/>
    </location>
</feature>
<dbReference type="AlphaFoldDB" id="A0A2M7R8C7"/>
<sequence length="319" mass="35543">MIFLYALIFIISCFLLVLSGKWLVNSLTRIAKFLGWKEFVVAFFTIAFGASLPNLFVGILSALNKIPQLSLGDVIGANIFDLTVTVALAAFISRQGLSAPSRTVQGSSIFTISAALLPLILILDGNLSRIDGFLLILTFAFYVFWLFRKEERFKKVYNGVPEIRGWKYFFEDLGLLIISVAFLILGAQGIVKSSSFFAQNLNLPLIFIGIFIVGIGDCLPETFFSIRAAKEGQDWMILGNLMGSVMITATLVLGTVALICPINFFDFSLLAIGRIFLVISAIFFLIFLRTGKKITRREALILFSIYILFLISQIFFLTR</sequence>
<dbReference type="InterPro" id="IPR004837">
    <property type="entry name" value="NaCa_Exmemb"/>
</dbReference>
<dbReference type="GO" id="GO:0006874">
    <property type="term" value="P:intracellular calcium ion homeostasis"/>
    <property type="evidence" value="ECO:0007669"/>
    <property type="project" value="TreeGrafter"/>
</dbReference>
<evidence type="ECO:0000313" key="7">
    <source>
        <dbReference type="EMBL" id="PIY90828.1"/>
    </source>
</evidence>
<dbReference type="PANTHER" id="PTHR10846">
    <property type="entry name" value="SODIUM/POTASSIUM/CALCIUM EXCHANGER"/>
    <property type="match status" value="1"/>
</dbReference>
<comment type="subcellular location">
    <subcellularLocation>
        <location evidence="1">Membrane</location>
        <topology evidence="1">Multi-pass membrane protein</topology>
    </subcellularLocation>
</comment>
<dbReference type="InterPro" id="IPR044880">
    <property type="entry name" value="NCX_ion-bd_dom_sf"/>
</dbReference>
<keyword evidence="4 5" id="KW-0472">Membrane</keyword>
<reference evidence="8" key="1">
    <citation type="submission" date="2017-09" db="EMBL/GenBank/DDBJ databases">
        <title>Depth-based differentiation of microbial function through sediment-hosted aquifers and enrichment of novel symbionts in the deep terrestrial subsurface.</title>
        <authorList>
            <person name="Probst A.J."/>
            <person name="Ladd B."/>
            <person name="Jarett J.K."/>
            <person name="Geller-Mcgrath D.E."/>
            <person name="Sieber C.M.K."/>
            <person name="Emerson J.B."/>
            <person name="Anantharaman K."/>
            <person name="Thomas B.C."/>
            <person name="Malmstrom R."/>
            <person name="Stieglmeier M."/>
            <person name="Klingl A."/>
            <person name="Woyke T."/>
            <person name="Ryan C.M."/>
            <person name="Banfield J.F."/>
        </authorList>
    </citation>
    <scope>NUCLEOTIDE SEQUENCE [LARGE SCALE GENOMIC DNA]</scope>
</reference>
<evidence type="ECO:0000259" key="6">
    <source>
        <dbReference type="Pfam" id="PF01699"/>
    </source>
</evidence>
<dbReference type="PANTHER" id="PTHR10846:SF8">
    <property type="entry name" value="INNER MEMBRANE PROTEIN YRBG"/>
    <property type="match status" value="1"/>
</dbReference>
<evidence type="ECO:0000256" key="1">
    <source>
        <dbReference type="ARBA" id="ARBA00004141"/>
    </source>
</evidence>
<feature type="transmembrane region" description="Helical" evidence="5">
    <location>
        <begin position="238"/>
        <end position="265"/>
    </location>
</feature>
<feature type="transmembrane region" description="Helical" evidence="5">
    <location>
        <begin position="129"/>
        <end position="147"/>
    </location>
</feature>
<evidence type="ECO:0000256" key="2">
    <source>
        <dbReference type="ARBA" id="ARBA00022692"/>
    </source>
</evidence>
<gene>
    <name evidence="7" type="ORF">COY72_01390</name>
</gene>
<comment type="caution">
    <text evidence="7">The sequence shown here is derived from an EMBL/GenBank/DDBJ whole genome shotgun (WGS) entry which is preliminary data.</text>
</comment>
<name>A0A2M7R8C7_9BACT</name>
<dbReference type="Pfam" id="PF01699">
    <property type="entry name" value="Na_Ca_ex"/>
    <property type="match status" value="2"/>
</dbReference>
<keyword evidence="3 5" id="KW-1133">Transmembrane helix</keyword>
<evidence type="ECO:0000256" key="5">
    <source>
        <dbReference type="SAM" id="Phobius"/>
    </source>
</evidence>